<dbReference type="OrthoDB" id="435607at2759"/>
<feature type="transmembrane region" description="Helical" evidence="6">
    <location>
        <begin position="391"/>
        <end position="415"/>
    </location>
</feature>
<dbReference type="RefSeq" id="XP_020072762.1">
    <property type="nucleotide sequence ID" value="XM_020217266.1"/>
</dbReference>
<feature type="transmembrane region" description="Helical" evidence="6">
    <location>
        <begin position="71"/>
        <end position="94"/>
    </location>
</feature>
<reference evidence="7" key="1">
    <citation type="submission" date="2014-12" db="EMBL/GenBank/DDBJ databases">
        <authorList>
            <person name="Jaenicke S."/>
        </authorList>
    </citation>
    <scope>NUCLEOTIDE SEQUENCE [LARGE SCALE GENOMIC DNA]</scope>
    <source>
        <strain evidence="7">CBS1600</strain>
    </source>
</reference>
<dbReference type="AlphaFoldDB" id="A0A0H5CAD3"/>
<accession>A0A0H5CAD3</accession>
<evidence type="ECO:0000256" key="6">
    <source>
        <dbReference type="SAM" id="Phobius"/>
    </source>
</evidence>
<proteinExistence type="predicted"/>
<evidence type="ECO:0000313" key="7">
    <source>
        <dbReference type="EMBL" id="CEP20444.1"/>
    </source>
</evidence>
<feature type="transmembrane region" description="Helical" evidence="6">
    <location>
        <begin position="6"/>
        <end position="29"/>
    </location>
</feature>
<dbReference type="STRING" id="983966.A0A0H5CAD3"/>
<dbReference type="GeneID" id="30991662"/>
<dbReference type="InterPro" id="IPR004776">
    <property type="entry name" value="Mem_transp_PIN-like"/>
</dbReference>
<feature type="transmembrane region" description="Helical" evidence="6">
    <location>
        <begin position="101"/>
        <end position="121"/>
    </location>
</feature>
<sequence>MVDLGSLIYISVKPIFKIYLIIGCGYYLGKTNVIDTIARRKISTVIMMVLFPCLILKNLISYISIDDLKDIGIIILVSTVLYCVGLSGAAAIAVLTKPVGWMGGCLSTGLFINISDLPIAYLQSLSGILFTADQVNKGTAYIVIFTAFQMVVQFNLGGFKLTSLDFKERIEDDVEMQCPSSSKSDGVAEHTITISADRKQSIPKMIWQGVLFFVDNTKNLVSITIIVGFVLCLIPWTKALFVSANVSMKTAPDGEPPLSFLMDFVSYISQACVPLGLLMVGSTISSLTFDGSCRILPPLLTGVMRLCILPIIGVLVVHGMSHAGWFNSDNILQFVCCIVWGLPNATILVYLTAMSQPLSDNEMGSKSYDSEAQIDGSSTRKGDGGDLQMNYLALTYLFQYIALVLSLPILVTFIVKHELHL</sequence>
<name>A0A0H5CAD3_CYBJN</name>
<feature type="region of interest" description="Disordered" evidence="5">
    <location>
        <begin position="362"/>
        <end position="381"/>
    </location>
</feature>
<evidence type="ECO:0000256" key="4">
    <source>
        <dbReference type="ARBA" id="ARBA00023136"/>
    </source>
</evidence>
<feature type="transmembrane region" description="Helical" evidence="6">
    <location>
        <begin position="264"/>
        <end position="287"/>
    </location>
</feature>
<dbReference type="Proteomes" id="UP000094389">
    <property type="component" value="Unassembled WGS sequence"/>
</dbReference>
<evidence type="ECO:0000256" key="2">
    <source>
        <dbReference type="ARBA" id="ARBA00022692"/>
    </source>
</evidence>
<evidence type="ECO:0000256" key="5">
    <source>
        <dbReference type="SAM" id="MobiDB-lite"/>
    </source>
</evidence>
<keyword evidence="4 6" id="KW-0472">Membrane</keyword>
<comment type="subcellular location">
    <subcellularLocation>
        <location evidence="1">Membrane</location>
        <topology evidence="1">Multi-pass membrane protein</topology>
    </subcellularLocation>
</comment>
<evidence type="ECO:0000313" key="8">
    <source>
        <dbReference type="EMBL" id="ODV75723.1"/>
    </source>
</evidence>
<reference evidence="9" key="2">
    <citation type="journal article" date="2015" name="J. Biotechnol.">
        <title>The structure of the Cyberlindnera jadinii genome and its relation to Candida utilis analyzed by the occurrence of single nucleotide polymorphisms.</title>
        <authorList>
            <person name="Rupp O."/>
            <person name="Brinkrolf K."/>
            <person name="Buerth C."/>
            <person name="Kunigo M."/>
            <person name="Schneider J."/>
            <person name="Jaenicke S."/>
            <person name="Goesmann A."/>
            <person name="Puehler A."/>
            <person name="Jaeger K.-E."/>
            <person name="Ernst J.F."/>
        </authorList>
    </citation>
    <scope>NUCLEOTIDE SEQUENCE [LARGE SCALE GENOMIC DNA]</scope>
    <source>
        <strain evidence="9">ATCC 18201 / CBS 1600 / BCRC 20928 / JCM 3617 / NBRC 0987 / NRRL Y-1542</strain>
    </source>
</reference>
<dbReference type="EMBL" id="KV453925">
    <property type="protein sequence ID" value="ODV75723.1"/>
    <property type="molecule type" value="Genomic_DNA"/>
</dbReference>
<feature type="transmembrane region" description="Helical" evidence="6">
    <location>
        <begin position="331"/>
        <end position="353"/>
    </location>
</feature>
<dbReference type="EMBL" id="CDQK01000001">
    <property type="protein sequence ID" value="CEP20444.1"/>
    <property type="molecule type" value="Genomic_DNA"/>
</dbReference>
<dbReference type="Proteomes" id="UP000038830">
    <property type="component" value="Unassembled WGS sequence"/>
</dbReference>
<dbReference type="GO" id="GO:0055085">
    <property type="term" value="P:transmembrane transport"/>
    <property type="evidence" value="ECO:0007669"/>
    <property type="project" value="InterPro"/>
</dbReference>
<gene>
    <name evidence="7" type="primary">ECM3</name>
    <name evidence="7" type="ORF">BN1211_0316</name>
    <name evidence="8" type="ORF">CYBJADRAFT_187487</name>
</gene>
<keyword evidence="3 6" id="KW-1133">Transmembrane helix</keyword>
<evidence type="ECO:0000313" key="9">
    <source>
        <dbReference type="Proteomes" id="UP000038830"/>
    </source>
</evidence>
<dbReference type="PANTHER" id="PTHR31274:SF1">
    <property type="entry name" value="AGL149CP"/>
    <property type="match status" value="1"/>
</dbReference>
<keyword evidence="2 6" id="KW-0812">Transmembrane</keyword>
<evidence type="ECO:0000313" key="10">
    <source>
        <dbReference type="Proteomes" id="UP000094389"/>
    </source>
</evidence>
<feature type="transmembrane region" description="Helical" evidence="6">
    <location>
        <begin position="141"/>
        <end position="159"/>
    </location>
</feature>
<protein>
    <submittedName>
        <fullName evidence="8">Auxin efflux carrier</fullName>
    </submittedName>
    <submittedName>
        <fullName evidence="7">ECM3 protein</fullName>
    </submittedName>
</protein>
<dbReference type="PANTHER" id="PTHR31274">
    <property type="entry name" value="PROTEIN ECM3"/>
    <property type="match status" value="1"/>
</dbReference>
<organism evidence="7 9">
    <name type="scientific">Cyberlindnera jadinii (strain ATCC 18201 / CBS 1600 / BCRC 20928 / JCM 3617 / NBRC 0987 / NRRL Y-1542)</name>
    <name type="common">Torula yeast</name>
    <name type="synonym">Candida utilis</name>
    <dbReference type="NCBI Taxonomy" id="983966"/>
    <lineage>
        <taxon>Eukaryota</taxon>
        <taxon>Fungi</taxon>
        <taxon>Dikarya</taxon>
        <taxon>Ascomycota</taxon>
        <taxon>Saccharomycotina</taxon>
        <taxon>Saccharomycetes</taxon>
        <taxon>Phaffomycetales</taxon>
        <taxon>Phaffomycetaceae</taxon>
        <taxon>Cyberlindnera</taxon>
    </lineage>
</organism>
<evidence type="ECO:0000256" key="1">
    <source>
        <dbReference type="ARBA" id="ARBA00004141"/>
    </source>
</evidence>
<evidence type="ECO:0000256" key="3">
    <source>
        <dbReference type="ARBA" id="ARBA00022989"/>
    </source>
</evidence>
<dbReference type="GO" id="GO:0016020">
    <property type="term" value="C:membrane"/>
    <property type="evidence" value="ECO:0007669"/>
    <property type="project" value="UniProtKB-SubCell"/>
</dbReference>
<feature type="transmembrane region" description="Helical" evidence="6">
    <location>
        <begin position="41"/>
        <end position="65"/>
    </location>
</feature>
<dbReference type="Pfam" id="PF03547">
    <property type="entry name" value="Mem_trans"/>
    <property type="match status" value="1"/>
</dbReference>
<keyword evidence="10" id="KW-1185">Reference proteome</keyword>
<reference evidence="8 10" key="3">
    <citation type="journal article" date="2016" name="Proc. Natl. Acad. Sci. U.S.A.">
        <title>Comparative genomics of biotechnologically important yeasts.</title>
        <authorList>
            <person name="Riley R."/>
            <person name="Haridas S."/>
            <person name="Wolfe K.H."/>
            <person name="Lopes M.R."/>
            <person name="Hittinger C.T."/>
            <person name="Goeker M."/>
            <person name="Salamov A.A."/>
            <person name="Wisecaver J.H."/>
            <person name="Long T.M."/>
            <person name="Calvey C.H."/>
            <person name="Aerts A.L."/>
            <person name="Barry K.W."/>
            <person name="Choi C."/>
            <person name="Clum A."/>
            <person name="Coughlan A.Y."/>
            <person name="Deshpande S."/>
            <person name="Douglass A.P."/>
            <person name="Hanson S.J."/>
            <person name="Klenk H.-P."/>
            <person name="LaButti K.M."/>
            <person name="Lapidus A."/>
            <person name="Lindquist E.A."/>
            <person name="Lipzen A.M."/>
            <person name="Meier-Kolthoff J.P."/>
            <person name="Ohm R.A."/>
            <person name="Otillar R.P."/>
            <person name="Pangilinan J.L."/>
            <person name="Peng Y."/>
            <person name="Rokas A."/>
            <person name="Rosa C.A."/>
            <person name="Scheuner C."/>
            <person name="Sibirny A.A."/>
            <person name="Slot J.C."/>
            <person name="Stielow J.B."/>
            <person name="Sun H."/>
            <person name="Kurtzman C.P."/>
            <person name="Blackwell M."/>
            <person name="Grigoriev I.V."/>
            <person name="Jeffries T.W."/>
        </authorList>
    </citation>
    <scope>NUCLEOTIDE SEQUENCE [LARGE SCALE GENOMIC DNA]</scope>
    <source>
        <strain evidence="10">ATCC 18201 / CBS 1600 / BCRC 20928 / JCM 3617 / NBRC 0987 / NRRL Y-1542</strain>
        <strain evidence="8">NRRL Y-1542</strain>
    </source>
</reference>
<feature type="transmembrane region" description="Helical" evidence="6">
    <location>
        <begin position="220"/>
        <end position="244"/>
    </location>
</feature>
<feature type="transmembrane region" description="Helical" evidence="6">
    <location>
        <begin position="299"/>
        <end position="319"/>
    </location>
</feature>
<dbReference type="InterPro" id="IPR040254">
    <property type="entry name" value="Ecm3-like"/>
</dbReference>
<dbReference type="OMA" id="DYMANAC"/>
<accession>A0A1E4S8D4</accession>